<comment type="caution">
    <text evidence="8">The sequence shown here is derived from an EMBL/GenBank/DDBJ whole genome shotgun (WGS) entry which is preliminary data.</text>
</comment>
<keyword evidence="4" id="KW-0482">Metalloprotease</keyword>
<keyword evidence="9" id="KW-1185">Reference proteome</keyword>
<dbReference type="InterPro" id="IPR051463">
    <property type="entry name" value="Peptidase_U62_metallo"/>
</dbReference>
<dbReference type="InterPro" id="IPR045569">
    <property type="entry name" value="Metalloprtase-TldD/E_C"/>
</dbReference>
<evidence type="ECO:0000256" key="5">
    <source>
        <dbReference type="SAM" id="MobiDB-lite"/>
    </source>
</evidence>
<dbReference type="Pfam" id="PF19289">
    <property type="entry name" value="PmbA_TldD_3rd"/>
    <property type="match status" value="1"/>
</dbReference>
<dbReference type="Pfam" id="PF01523">
    <property type="entry name" value="PmbA_TldD_1st"/>
    <property type="match status" value="1"/>
</dbReference>
<evidence type="ECO:0000256" key="1">
    <source>
        <dbReference type="ARBA" id="ARBA00005836"/>
    </source>
</evidence>
<evidence type="ECO:0000256" key="4">
    <source>
        <dbReference type="ARBA" id="ARBA00023049"/>
    </source>
</evidence>
<feature type="domain" description="Metalloprotease TldD/E C-terminal" evidence="7">
    <location>
        <begin position="238"/>
        <end position="465"/>
    </location>
</feature>
<accession>A0ABW7P7P9</accession>
<name>A0ABW7P7P9_9ACTN</name>
<dbReference type="EMBL" id="JBBDHD010000005">
    <property type="protein sequence ID" value="MFH7594106.1"/>
    <property type="molecule type" value="Genomic_DNA"/>
</dbReference>
<sequence>MLLDPDLLASVVSAHRAQGLDLLELFAEQTVTSAMVLKDGRIADATSGRELGVGIRMRRGRSFVYSHANDIAPAAVLDVARKAASLAAGLPSSDDAPAGRTGAPASAPVTGPGGGDGAARDGTAACFGDRAHQASLLLSVPDLVAEVGDVTSVTAVLRNEHRVRDIANSLGARASGADTRRRLAVTVTLGPSTSPASARASIAVNAPEARLGEDAVREAVHEAVRRARARVGASPAPTGEMPVVLAAGTGAVLIHEACGHGLEADHLSRRSSAFQDLLGRRVGPSDLHVVDDGGLAGAWGSSEFDDEGHRTARTPLVESGILVGYMWDLAHLPAPHDAAPVNGRRQNYQCPPLPRMTNTLVLPGSVAPGDIVADTPQGIYVARLGSGRVNTATGDFVFAATEAYAIRGGRLCEPLADCSLIGNGPEVLRGIDAIGTDFAMGPPGNCGKDGQTLPVGYGQPTLRVRTGLRIGGTKA</sequence>
<gene>
    <name evidence="8" type="ORF">WDV06_03240</name>
</gene>
<evidence type="ECO:0000256" key="3">
    <source>
        <dbReference type="ARBA" id="ARBA00022801"/>
    </source>
</evidence>
<evidence type="ECO:0000313" key="9">
    <source>
        <dbReference type="Proteomes" id="UP001610631"/>
    </source>
</evidence>
<keyword evidence="3" id="KW-0378">Hydrolase</keyword>
<dbReference type="PANTHER" id="PTHR30624">
    <property type="entry name" value="UNCHARACTERIZED PROTEIN TLDD AND PMBA"/>
    <property type="match status" value="1"/>
</dbReference>
<comment type="similarity">
    <text evidence="1">Belongs to the peptidase U62 family.</text>
</comment>
<dbReference type="InterPro" id="IPR002510">
    <property type="entry name" value="Metalloprtase-TldD/E_N"/>
</dbReference>
<dbReference type="RefSeq" id="WP_395508050.1">
    <property type="nucleotide sequence ID" value="NZ_JBBDHD010000005.1"/>
</dbReference>
<dbReference type="Proteomes" id="UP001610631">
    <property type="component" value="Unassembled WGS sequence"/>
</dbReference>
<dbReference type="SUPFAM" id="SSF111283">
    <property type="entry name" value="Putative modulator of DNA gyrase, PmbA/TldD"/>
    <property type="match status" value="1"/>
</dbReference>
<evidence type="ECO:0000259" key="6">
    <source>
        <dbReference type="Pfam" id="PF01523"/>
    </source>
</evidence>
<protein>
    <submittedName>
        <fullName evidence="8">TldD/PmbA family protein</fullName>
    </submittedName>
</protein>
<feature type="region of interest" description="Disordered" evidence="5">
    <location>
        <begin position="90"/>
        <end position="121"/>
    </location>
</feature>
<evidence type="ECO:0000256" key="2">
    <source>
        <dbReference type="ARBA" id="ARBA00022670"/>
    </source>
</evidence>
<dbReference type="InterPro" id="IPR036059">
    <property type="entry name" value="TldD/PmbA_sf"/>
</dbReference>
<organism evidence="8 9">
    <name type="scientific">Streptomyces racemochromogenes</name>
    <dbReference type="NCBI Taxonomy" id="67353"/>
    <lineage>
        <taxon>Bacteria</taxon>
        <taxon>Bacillati</taxon>
        <taxon>Actinomycetota</taxon>
        <taxon>Actinomycetes</taxon>
        <taxon>Kitasatosporales</taxon>
        <taxon>Streptomycetaceae</taxon>
        <taxon>Streptomyces</taxon>
    </lineage>
</organism>
<dbReference type="InterPro" id="IPR035068">
    <property type="entry name" value="TldD/PmbA_N"/>
</dbReference>
<proteinExistence type="inferred from homology"/>
<keyword evidence="2" id="KW-0645">Protease</keyword>
<reference evidence="8 9" key="1">
    <citation type="submission" date="2024-03" db="EMBL/GenBank/DDBJ databases">
        <title>Whole genome sequencing of Streptomyces racemochromogenes, to identify antimicrobial biosynthetic gene clusters.</title>
        <authorList>
            <person name="Suryawanshi P."/>
            <person name="Krishnaraj P.U."/>
            <person name="Arun Y.P."/>
            <person name="Suryawanshi M.P."/>
            <person name="Rakshit O."/>
        </authorList>
    </citation>
    <scope>NUCLEOTIDE SEQUENCE [LARGE SCALE GENOMIC DNA]</scope>
    <source>
        <strain evidence="8 9">AUDT626</strain>
    </source>
</reference>
<feature type="domain" description="Metalloprotease TldD/E N-terminal" evidence="6">
    <location>
        <begin position="24"/>
        <end position="87"/>
    </location>
</feature>
<evidence type="ECO:0000259" key="7">
    <source>
        <dbReference type="Pfam" id="PF19289"/>
    </source>
</evidence>
<evidence type="ECO:0000313" key="8">
    <source>
        <dbReference type="EMBL" id="MFH7594106.1"/>
    </source>
</evidence>
<dbReference type="PANTHER" id="PTHR30624:SF4">
    <property type="entry name" value="METALLOPROTEASE TLDD"/>
    <property type="match status" value="1"/>
</dbReference>
<dbReference type="Gene3D" id="3.30.2290.10">
    <property type="entry name" value="PmbA/TldD superfamily"/>
    <property type="match status" value="1"/>
</dbReference>